<evidence type="ECO:0000313" key="2">
    <source>
        <dbReference type="Proteomes" id="UP000281084"/>
    </source>
</evidence>
<dbReference type="Proteomes" id="UP000281084">
    <property type="component" value="Unassembled WGS sequence"/>
</dbReference>
<protein>
    <submittedName>
        <fullName evidence="1">DUF2280 domain-containing protein</fullName>
    </submittedName>
</protein>
<proteinExistence type="predicted"/>
<accession>A0A3A8G2P3</accession>
<reference evidence="1 2" key="1">
    <citation type="submission" date="2018-09" db="EMBL/GenBank/DDBJ databases">
        <title>The draft genome of Acinetobacter spp. strains.</title>
        <authorList>
            <person name="Qin J."/>
            <person name="Feng Y."/>
            <person name="Zong Z."/>
        </authorList>
    </citation>
    <scope>NUCLEOTIDE SEQUENCE [LARGE SCALE GENOMIC DNA]</scope>
    <source>
        <strain evidence="1 2">WCHAc060002</strain>
    </source>
</reference>
<dbReference type="Pfam" id="PF10045">
    <property type="entry name" value="DUF2280"/>
    <property type="match status" value="1"/>
</dbReference>
<evidence type="ECO:0000313" key="1">
    <source>
        <dbReference type="EMBL" id="RKG47183.1"/>
    </source>
</evidence>
<dbReference type="RefSeq" id="WP_120368455.1">
    <property type="nucleotide sequence ID" value="NZ_RAXZ01000069.1"/>
</dbReference>
<sequence>MARLKKAEKIFIVRCLAQFMSISDVISDFKEKFNIDVSPQQVEYYDPTKAASADLSQEFIDLFNEARKEYINQPLHNIVGANDIVQLQILSDLLVSKKGNVVMSIKLIDQIQKIVKGHYEKKFEITGKDGGAIKTETEHSQRPAMYTPEQLAGMSAQELSRLAINGKL</sequence>
<dbReference type="AlphaFoldDB" id="A0A3A8G2P3"/>
<organism evidence="1 2">
    <name type="scientific">Acinetobacter cumulans</name>
    <dbReference type="NCBI Taxonomy" id="2136182"/>
    <lineage>
        <taxon>Bacteria</taxon>
        <taxon>Pseudomonadati</taxon>
        <taxon>Pseudomonadota</taxon>
        <taxon>Gammaproteobacteria</taxon>
        <taxon>Moraxellales</taxon>
        <taxon>Moraxellaceae</taxon>
        <taxon>Acinetobacter</taxon>
    </lineage>
</organism>
<dbReference type="EMBL" id="RAXZ01000069">
    <property type="protein sequence ID" value="RKG47183.1"/>
    <property type="molecule type" value="Genomic_DNA"/>
</dbReference>
<name>A0A3A8G2P3_9GAMM</name>
<gene>
    <name evidence="1" type="ORF">D7V64_17065</name>
</gene>
<comment type="caution">
    <text evidence="1">The sequence shown here is derived from an EMBL/GenBank/DDBJ whole genome shotgun (WGS) entry which is preliminary data.</text>
</comment>
<dbReference type="InterPro" id="IPR018738">
    <property type="entry name" value="DUF2280"/>
</dbReference>